<gene>
    <name evidence="9" type="ORF">CSTERTH_02070</name>
</gene>
<dbReference type="GO" id="GO:0055085">
    <property type="term" value="P:transmembrane transport"/>
    <property type="evidence" value="ECO:0007669"/>
    <property type="project" value="InterPro"/>
</dbReference>
<dbReference type="CDD" id="cd06261">
    <property type="entry name" value="TM_PBP2"/>
    <property type="match status" value="1"/>
</dbReference>
<evidence type="ECO:0000256" key="1">
    <source>
        <dbReference type="ARBA" id="ARBA00004651"/>
    </source>
</evidence>
<dbReference type="InterPro" id="IPR000515">
    <property type="entry name" value="MetI-like"/>
</dbReference>
<evidence type="ECO:0000313" key="10">
    <source>
        <dbReference type="Proteomes" id="UP000092971"/>
    </source>
</evidence>
<dbReference type="EMBL" id="CP014672">
    <property type="protein sequence ID" value="ANW97906.1"/>
    <property type="molecule type" value="Genomic_DNA"/>
</dbReference>
<dbReference type="PANTHER" id="PTHR43744">
    <property type="entry name" value="ABC TRANSPORTER PERMEASE PROTEIN MG189-RELATED-RELATED"/>
    <property type="match status" value="1"/>
</dbReference>
<dbReference type="RefSeq" id="WP_015358169.1">
    <property type="nucleotide sequence ID" value="NZ_CP014672.1"/>
</dbReference>
<name>A0A1B1YAW6_THEST</name>
<feature type="domain" description="ABC transmembrane type-1" evidence="8">
    <location>
        <begin position="77"/>
        <end position="281"/>
    </location>
</feature>
<evidence type="ECO:0000256" key="5">
    <source>
        <dbReference type="ARBA" id="ARBA00022989"/>
    </source>
</evidence>
<feature type="transmembrane region" description="Helical" evidence="7">
    <location>
        <begin position="76"/>
        <end position="101"/>
    </location>
</feature>
<evidence type="ECO:0000313" key="9">
    <source>
        <dbReference type="EMBL" id="ANW97906.1"/>
    </source>
</evidence>
<keyword evidence="4 7" id="KW-0812">Transmembrane</keyword>
<feature type="transmembrane region" description="Helical" evidence="7">
    <location>
        <begin position="144"/>
        <end position="165"/>
    </location>
</feature>
<protein>
    <submittedName>
        <fullName evidence="9">Sugar ABC transporter permease</fullName>
    </submittedName>
</protein>
<feature type="transmembrane region" description="Helical" evidence="7">
    <location>
        <begin position="12"/>
        <end position="36"/>
    </location>
</feature>
<proteinExistence type="predicted"/>
<keyword evidence="5 7" id="KW-1133">Transmembrane helix</keyword>
<dbReference type="InterPro" id="IPR035906">
    <property type="entry name" value="MetI-like_sf"/>
</dbReference>
<keyword evidence="6 7" id="KW-0472">Membrane</keyword>
<feature type="transmembrane region" description="Helical" evidence="7">
    <location>
        <begin position="186"/>
        <end position="211"/>
    </location>
</feature>
<keyword evidence="2" id="KW-0813">Transport</keyword>
<dbReference type="GO" id="GO:0005886">
    <property type="term" value="C:plasma membrane"/>
    <property type="evidence" value="ECO:0007669"/>
    <property type="project" value="UniProtKB-SubCell"/>
</dbReference>
<evidence type="ECO:0000256" key="4">
    <source>
        <dbReference type="ARBA" id="ARBA00022692"/>
    </source>
</evidence>
<reference evidence="9 10" key="1">
    <citation type="submission" date="2016-02" db="EMBL/GenBank/DDBJ databases">
        <title>Comparison of Clostridium stercorarium subspecies using comparative genomics and transcriptomics.</title>
        <authorList>
            <person name="Schellenberg J."/>
            <person name="Thallinger G."/>
            <person name="Levin D.B."/>
            <person name="Zhang X."/>
            <person name="Alvare G."/>
            <person name="Fristensky B."/>
            <person name="Sparling R."/>
        </authorList>
    </citation>
    <scope>NUCLEOTIDE SEQUENCE [LARGE SCALE GENOMIC DNA]</scope>
    <source>
        <strain evidence="9 10">DSM 2910</strain>
    </source>
</reference>
<sequence>MSRRKKTLDVISFNIIGYVMLTLFSVVCILPFWMIIVGSITSERYITAHGYSLIPVEFSTESFRYIMNDAKGILRAYGVTTLVTVVGTFFGVFINAMAAYVLHRKDFKFRNFFSFYFFFTTLFSGGLVPWYILCVKYLHFKDKLYALILPGLVSVWNMLIIKGFLGSIPDAVTESAYIDGANDFRIFIQIILPLSTPVIATISLFTALNYWNDWYNSMLFINNEKLYMLQFYLYKLIGSAQGLLIAADKAGVVIDRPPIQSTKMAMTLIVIGPIIFLYPFVQKYFVKGITIGAVKG</sequence>
<evidence type="ECO:0000256" key="6">
    <source>
        <dbReference type="ARBA" id="ARBA00023136"/>
    </source>
</evidence>
<dbReference type="Proteomes" id="UP000092971">
    <property type="component" value="Chromosome"/>
</dbReference>
<evidence type="ECO:0000259" key="8">
    <source>
        <dbReference type="PROSITE" id="PS50928"/>
    </source>
</evidence>
<dbReference type="PROSITE" id="PS50928">
    <property type="entry name" value="ABC_TM1"/>
    <property type="match status" value="1"/>
</dbReference>
<accession>A0A1B1YAW6</accession>
<evidence type="ECO:0000256" key="3">
    <source>
        <dbReference type="ARBA" id="ARBA00022475"/>
    </source>
</evidence>
<comment type="subcellular location">
    <subcellularLocation>
        <location evidence="1">Cell membrane</location>
        <topology evidence="1">Multi-pass membrane protein</topology>
    </subcellularLocation>
</comment>
<dbReference type="PANTHER" id="PTHR43744:SF9">
    <property type="entry name" value="POLYGALACTURONAN_RHAMNOGALACTURONAN TRANSPORT SYSTEM PERMEASE PROTEIN YTCP"/>
    <property type="match status" value="1"/>
</dbReference>
<evidence type="ECO:0000256" key="7">
    <source>
        <dbReference type="SAM" id="Phobius"/>
    </source>
</evidence>
<feature type="transmembrane region" description="Helical" evidence="7">
    <location>
        <begin position="264"/>
        <end position="281"/>
    </location>
</feature>
<dbReference type="OrthoDB" id="157184at2"/>
<evidence type="ECO:0000256" key="2">
    <source>
        <dbReference type="ARBA" id="ARBA00022448"/>
    </source>
</evidence>
<organism evidence="9 10">
    <name type="scientific">Thermoclostridium stercorarium subsp. thermolacticum DSM 2910</name>
    <dbReference type="NCBI Taxonomy" id="1121336"/>
    <lineage>
        <taxon>Bacteria</taxon>
        <taxon>Bacillati</taxon>
        <taxon>Bacillota</taxon>
        <taxon>Clostridia</taxon>
        <taxon>Eubacteriales</taxon>
        <taxon>Oscillospiraceae</taxon>
        <taxon>Thermoclostridium</taxon>
    </lineage>
</organism>
<feature type="transmembrane region" description="Helical" evidence="7">
    <location>
        <begin position="113"/>
        <end position="132"/>
    </location>
</feature>
<dbReference type="Gene3D" id="1.10.3720.10">
    <property type="entry name" value="MetI-like"/>
    <property type="match status" value="1"/>
</dbReference>
<dbReference type="AlphaFoldDB" id="A0A1B1YAW6"/>
<keyword evidence="3" id="KW-1003">Cell membrane</keyword>
<dbReference type="SUPFAM" id="SSF161098">
    <property type="entry name" value="MetI-like"/>
    <property type="match status" value="1"/>
</dbReference>